<dbReference type="Proteomes" id="UP000001819">
    <property type="component" value="Chromosome 4"/>
</dbReference>
<evidence type="ECO:0000256" key="2">
    <source>
        <dbReference type="SAM" id="SignalP"/>
    </source>
</evidence>
<sequence>MWIFPILLLLVQHSTGSLLPRESPHEDTTISEERQSQCRKEFEEQNQQLTSLKAQLNVYRDKARELEMLLNYSNTMGERLWESYKAQTDFKEQVEKILMKEIQVQNSTIQLEEDQRQSFEDRINELEWQLKNRDLKIKEIETQMKHKEDRTRGYLKTFMDIIEKELEGKSKEVLIRRLSRMLIFMQIKDPHLGY</sequence>
<keyword evidence="2" id="KW-0732">Signal</keyword>
<reference evidence="4" key="1">
    <citation type="submission" date="2025-08" db="UniProtKB">
        <authorList>
            <consortium name="RefSeq"/>
        </authorList>
    </citation>
    <scope>IDENTIFICATION</scope>
    <source>
        <strain evidence="4">MV-25-SWS-2005</strain>
        <tissue evidence="4">Whole body</tissue>
    </source>
</reference>
<gene>
    <name evidence="4" type="primary">LOC6903423</name>
</gene>
<feature type="coiled-coil region" evidence="1">
    <location>
        <begin position="35"/>
        <end position="69"/>
    </location>
</feature>
<keyword evidence="3" id="KW-1185">Reference proteome</keyword>
<feature type="signal peptide" evidence="2">
    <location>
        <begin position="1"/>
        <end position="16"/>
    </location>
</feature>
<dbReference type="RefSeq" id="XP_002132302.2">
    <property type="nucleotide sequence ID" value="XM_002132266.3"/>
</dbReference>
<dbReference type="KEGG" id="dpo:6903423"/>
<dbReference type="AlphaFoldDB" id="A0A6I8UWX4"/>
<keyword evidence="1" id="KW-0175">Coiled coil</keyword>
<evidence type="ECO:0000313" key="3">
    <source>
        <dbReference type="Proteomes" id="UP000001819"/>
    </source>
</evidence>
<feature type="coiled-coil region" evidence="1">
    <location>
        <begin position="109"/>
        <end position="150"/>
    </location>
</feature>
<organism evidence="3 4">
    <name type="scientific">Drosophila pseudoobscura pseudoobscura</name>
    <name type="common">Fruit fly</name>
    <dbReference type="NCBI Taxonomy" id="46245"/>
    <lineage>
        <taxon>Eukaryota</taxon>
        <taxon>Metazoa</taxon>
        <taxon>Ecdysozoa</taxon>
        <taxon>Arthropoda</taxon>
        <taxon>Hexapoda</taxon>
        <taxon>Insecta</taxon>
        <taxon>Pterygota</taxon>
        <taxon>Neoptera</taxon>
        <taxon>Endopterygota</taxon>
        <taxon>Diptera</taxon>
        <taxon>Brachycera</taxon>
        <taxon>Muscomorpha</taxon>
        <taxon>Ephydroidea</taxon>
        <taxon>Drosophilidae</taxon>
        <taxon>Drosophila</taxon>
        <taxon>Sophophora</taxon>
    </lineage>
</organism>
<proteinExistence type="predicted"/>
<name>A0A6I8UWX4_DROPS</name>
<dbReference type="InParanoid" id="A0A6I8UWX4"/>
<feature type="chain" id="PRO_5026229657" evidence="2">
    <location>
        <begin position="17"/>
        <end position="194"/>
    </location>
</feature>
<evidence type="ECO:0000313" key="4">
    <source>
        <dbReference type="RefSeq" id="XP_002132302.2"/>
    </source>
</evidence>
<accession>A0A6I8UWX4</accession>
<protein>
    <submittedName>
        <fullName evidence="4">Uncharacterized protein</fullName>
    </submittedName>
</protein>
<evidence type="ECO:0000256" key="1">
    <source>
        <dbReference type="SAM" id="Coils"/>
    </source>
</evidence>